<gene>
    <name evidence="1" type="ORF">A0H76_1846</name>
</gene>
<dbReference type="EMBL" id="LTAI01000418">
    <property type="protein sequence ID" value="ORD98837.1"/>
    <property type="molecule type" value="Genomic_DNA"/>
</dbReference>
<comment type="caution">
    <text evidence="1">The sequence shown here is derived from an EMBL/GenBank/DDBJ whole genome shotgun (WGS) entry which is preliminary data.</text>
</comment>
<dbReference type="VEuPathDB" id="MicrosporidiaDB:HERIO_820"/>
<name>A0A1X0QGE1_9MICR</name>
<accession>A0A1X0QGE1</accession>
<dbReference type="VEuPathDB" id="MicrosporidiaDB:HERIO_819"/>
<dbReference type="AlphaFoldDB" id="A0A1X0QGE1"/>
<sequence length="183" mass="21091">MKIVCAQLFQLTVKENGVEYILGFDEKGEYKFAPKDNLKMLGLYTNFFFQEHNGLLWLGDRYLGYDKERARFKVSDIKLDGIRFNIVTQNKNKTAKIILPELNKNNSMCMGHQSQNGSIELKAMKCDPSDGSNSDLIFNIKLVGENEKEDKVFVNRAFISGDSTNNPNFFNRQMKKEEARINK</sequence>
<proteinExistence type="predicted"/>
<evidence type="ECO:0000313" key="1">
    <source>
        <dbReference type="EMBL" id="ORD98837.1"/>
    </source>
</evidence>
<organism evidence="1 2">
    <name type="scientific">Hepatospora eriocheir</name>
    <dbReference type="NCBI Taxonomy" id="1081669"/>
    <lineage>
        <taxon>Eukaryota</taxon>
        <taxon>Fungi</taxon>
        <taxon>Fungi incertae sedis</taxon>
        <taxon>Microsporidia</taxon>
        <taxon>Hepatosporidae</taxon>
        <taxon>Hepatospora</taxon>
    </lineage>
</organism>
<protein>
    <submittedName>
        <fullName evidence="1">Uncharacterized protein</fullName>
    </submittedName>
</protein>
<reference evidence="1 2" key="1">
    <citation type="journal article" date="2017" name="Environ. Microbiol.">
        <title>Decay of the glycolytic pathway and adaptation to intranuclear parasitism within Enterocytozoonidae microsporidia.</title>
        <authorList>
            <person name="Wiredu Boakye D."/>
            <person name="Jaroenlak P."/>
            <person name="Prachumwat A."/>
            <person name="Williams T.A."/>
            <person name="Bateman K.S."/>
            <person name="Itsathitphaisarn O."/>
            <person name="Sritunyalucksana K."/>
            <person name="Paszkiewicz K.H."/>
            <person name="Moore K.A."/>
            <person name="Stentiford G.D."/>
            <person name="Williams B.A."/>
        </authorList>
    </citation>
    <scope>NUCLEOTIDE SEQUENCE [LARGE SCALE GENOMIC DNA]</scope>
    <source>
        <strain evidence="2">canceri</strain>
    </source>
</reference>
<dbReference type="VEuPathDB" id="MicrosporidiaDB:A0H76_1846"/>
<dbReference type="Proteomes" id="UP000192501">
    <property type="component" value="Unassembled WGS sequence"/>
</dbReference>
<evidence type="ECO:0000313" key="2">
    <source>
        <dbReference type="Proteomes" id="UP000192501"/>
    </source>
</evidence>